<dbReference type="AlphaFoldDB" id="A0A1I6BQR2"/>
<dbReference type="STRING" id="1227077.SAMN04515668_4934"/>
<evidence type="ECO:0000259" key="1">
    <source>
        <dbReference type="Pfam" id="PF11008"/>
    </source>
</evidence>
<organism evidence="2 3">
    <name type="scientific">Hymenobacter arizonensis</name>
    <name type="common">Siccationidurans arizonensis</name>
    <dbReference type="NCBI Taxonomy" id="1227077"/>
    <lineage>
        <taxon>Bacteria</taxon>
        <taxon>Pseudomonadati</taxon>
        <taxon>Bacteroidota</taxon>
        <taxon>Cytophagia</taxon>
        <taxon>Cytophagales</taxon>
        <taxon>Hymenobacteraceae</taxon>
        <taxon>Hymenobacter</taxon>
    </lineage>
</organism>
<dbReference type="OrthoDB" id="954671at2"/>
<dbReference type="RefSeq" id="WP_092678962.1">
    <property type="nucleotide sequence ID" value="NZ_FOXS01000011.1"/>
</dbReference>
<name>A0A1I6BQR2_HYMAR</name>
<protein>
    <recommendedName>
        <fullName evidence="1">DUF2846 domain-containing protein</fullName>
    </recommendedName>
</protein>
<dbReference type="EMBL" id="FOXS01000011">
    <property type="protein sequence ID" value="SFQ83251.1"/>
    <property type="molecule type" value="Genomic_DNA"/>
</dbReference>
<dbReference type="InterPro" id="IPR022548">
    <property type="entry name" value="DUF2846"/>
</dbReference>
<accession>A0A1I6BQR2</accession>
<reference evidence="3" key="1">
    <citation type="submission" date="2016-10" db="EMBL/GenBank/DDBJ databases">
        <authorList>
            <person name="Varghese N."/>
            <person name="Submissions S."/>
        </authorList>
    </citation>
    <scope>NUCLEOTIDE SEQUENCE [LARGE SCALE GENOMIC DNA]</scope>
    <source>
        <strain evidence="3">OR362-8,ATCC BAA-1266,JCM 13504</strain>
    </source>
</reference>
<evidence type="ECO:0000313" key="2">
    <source>
        <dbReference type="EMBL" id="SFQ83251.1"/>
    </source>
</evidence>
<feature type="domain" description="DUF2846" evidence="1">
    <location>
        <begin position="27"/>
        <end position="99"/>
    </location>
</feature>
<keyword evidence="3" id="KW-1185">Reference proteome</keyword>
<dbReference type="Proteomes" id="UP000199029">
    <property type="component" value="Unassembled WGS sequence"/>
</dbReference>
<proteinExistence type="predicted"/>
<dbReference type="Pfam" id="PF11008">
    <property type="entry name" value="DUF2846"/>
    <property type="match status" value="1"/>
</dbReference>
<sequence length="136" mass="15338">MKAHVFLPALLLGRWAEVPPPLQDAPAHLVIYRQREFNGSAYAIRINGQKLGVLLPNRYLQLDLPPGRVKVESVRDYFSEKQTVQLEAQPGRTYYFKAVEDIDFLTRTLLLAPVSEAQGQRELQGIKPAPASRSAR</sequence>
<evidence type="ECO:0000313" key="3">
    <source>
        <dbReference type="Proteomes" id="UP000199029"/>
    </source>
</evidence>
<gene>
    <name evidence="2" type="ORF">SAMN04515668_4934</name>
</gene>